<dbReference type="PROSITE" id="PS51318">
    <property type="entry name" value="TAT"/>
    <property type="match status" value="1"/>
</dbReference>
<dbReference type="InterPro" id="IPR008397">
    <property type="entry name" value="Alginate_lyase_dom"/>
</dbReference>
<dbReference type="Proteomes" id="UP000294739">
    <property type="component" value="Unassembled WGS sequence"/>
</dbReference>
<dbReference type="InterPro" id="IPR008929">
    <property type="entry name" value="Chondroitin_lyas"/>
</dbReference>
<dbReference type="AlphaFoldDB" id="A0A4R5CRC5"/>
<dbReference type="SUPFAM" id="SSF48230">
    <property type="entry name" value="Chondroitin AC/alginate lyase"/>
    <property type="match status" value="1"/>
</dbReference>
<keyword evidence="5" id="KW-1185">Reference proteome</keyword>
<gene>
    <name evidence="4" type="ORF">E1269_20760</name>
</gene>
<dbReference type="Gene3D" id="1.50.10.100">
    <property type="entry name" value="Chondroitin AC/alginate lyase"/>
    <property type="match status" value="1"/>
</dbReference>
<dbReference type="EMBL" id="SMKZ01000033">
    <property type="protein sequence ID" value="TDE03092.1"/>
    <property type="molecule type" value="Genomic_DNA"/>
</dbReference>
<dbReference type="OrthoDB" id="1551029at2"/>
<feature type="domain" description="Alginate lyase" evidence="3">
    <location>
        <begin position="93"/>
        <end position="377"/>
    </location>
</feature>
<evidence type="ECO:0000313" key="4">
    <source>
        <dbReference type="EMBL" id="TDE03092.1"/>
    </source>
</evidence>
<dbReference type="GO" id="GO:0042597">
    <property type="term" value="C:periplasmic space"/>
    <property type="evidence" value="ECO:0007669"/>
    <property type="project" value="InterPro"/>
</dbReference>
<evidence type="ECO:0000313" key="5">
    <source>
        <dbReference type="Proteomes" id="UP000294739"/>
    </source>
</evidence>
<dbReference type="Pfam" id="PF05426">
    <property type="entry name" value="Alginate_lyase"/>
    <property type="match status" value="1"/>
</dbReference>
<proteinExistence type="predicted"/>
<comment type="caution">
    <text evidence="4">The sequence shown here is derived from an EMBL/GenBank/DDBJ whole genome shotgun (WGS) entry which is preliminary data.</text>
</comment>
<dbReference type="InterPro" id="IPR006311">
    <property type="entry name" value="TAT_signal"/>
</dbReference>
<protein>
    <recommendedName>
        <fullName evidence="3">Alginate lyase domain-containing protein</fullName>
    </recommendedName>
</protein>
<accession>A0A4R5CRC5</accession>
<organism evidence="4 5">
    <name type="scientific">Jiangella asiatica</name>
    <dbReference type="NCBI Taxonomy" id="2530372"/>
    <lineage>
        <taxon>Bacteria</taxon>
        <taxon>Bacillati</taxon>
        <taxon>Actinomycetota</taxon>
        <taxon>Actinomycetes</taxon>
        <taxon>Jiangellales</taxon>
        <taxon>Jiangellaceae</taxon>
        <taxon>Jiangella</taxon>
    </lineage>
</organism>
<dbReference type="RefSeq" id="WP_131898077.1">
    <property type="nucleotide sequence ID" value="NZ_SMKZ01000033.1"/>
</dbReference>
<keyword evidence="2" id="KW-0456">Lyase</keyword>
<name>A0A4R5CRC5_9ACTN</name>
<evidence type="ECO:0000256" key="2">
    <source>
        <dbReference type="ARBA" id="ARBA00023239"/>
    </source>
</evidence>
<evidence type="ECO:0000256" key="1">
    <source>
        <dbReference type="ARBA" id="ARBA00022729"/>
    </source>
</evidence>
<evidence type="ECO:0000259" key="3">
    <source>
        <dbReference type="Pfam" id="PF05426"/>
    </source>
</evidence>
<dbReference type="InParanoid" id="A0A4R5CRC5"/>
<keyword evidence="1" id="KW-0732">Signal</keyword>
<dbReference type="GO" id="GO:0016829">
    <property type="term" value="F:lyase activity"/>
    <property type="evidence" value="ECO:0007669"/>
    <property type="project" value="UniProtKB-KW"/>
</dbReference>
<reference evidence="4 5" key="1">
    <citation type="submission" date="2019-03" db="EMBL/GenBank/DDBJ databases">
        <title>Draft genome sequences of novel Actinobacteria.</title>
        <authorList>
            <person name="Sahin N."/>
            <person name="Ay H."/>
            <person name="Saygin H."/>
        </authorList>
    </citation>
    <scope>NUCLEOTIDE SEQUENCE [LARGE SCALE GENOMIC DNA]</scope>
    <source>
        <strain evidence="4 5">5K138</strain>
    </source>
</reference>
<sequence length="469" mass="52764">MSYDASSHHLSRRAVMGGLAGLLAAPSVPVPAQASNNNSSSDPGPVIWTTDDMLDRAKDRIARKTEPFHSAWLNILGEAEAVLSMSLAGYHGPNENTYSTRGRAHSRYARDLAISYRITGAQRFLDKLKELLHSWARDAIDHPYPDPPRLTLPGNRGPYVAPPTAEVWPGSNLPHGTGLRIGRIMPKFADAYAMVWDEMRQDERADVDEWMRLMIAPTLECRRLWAEFDYNNPAPFFGEQYFNNHLTSQTLGLAAIGYTLRNKDLVEYAIDSRDHALNLRALIDGCILMPDDLGTGLPSDLSWEDPTLTAGMPPPLPGEIWDRYRTNGNRGMLYTLLNLRLLMLMAEMTHNNKNSRSTISNHVDYYGYVGPNGENLEISFDVYSPWWITGQASAVNSPYYDHEQENPGFDRIANAINNHELSSWELAGRHYPENGKIREALQAWDRVIFDAETWGWSAVLTHGPDLDDQ</sequence>